<dbReference type="AlphaFoldDB" id="A0A6A4RPI3"/>
<feature type="non-terminal residue" evidence="2">
    <location>
        <position position="1"/>
    </location>
</feature>
<dbReference type="InterPro" id="IPR026202">
    <property type="entry name" value="GOLGB1"/>
</dbReference>
<protein>
    <submittedName>
        <fullName evidence="2">Uncharacterized protein</fullName>
    </submittedName>
</protein>
<dbReference type="PANTHER" id="PTHR18887">
    <property type="entry name" value="GOLGI-ASSOCIATED PROTEIN GCP360-RELATED"/>
    <property type="match status" value="1"/>
</dbReference>
<feature type="non-terminal residue" evidence="2">
    <location>
        <position position="84"/>
    </location>
</feature>
<dbReference type="EMBL" id="VEVO01000043">
    <property type="protein sequence ID" value="KAF0022209.1"/>
    <property type="molecule type" value="Genomic_DNA"/>
</dbReference>
<evidence type="ECO:0000256" key="1">
    <source>
        <dbReference type="SAM" id="Coils"/>
    </source>
</evidence>
<evidence type="ECO:0000313" key="2">
    <source>
        <dbReference type="EMBL" id="KAF0022209.1"/>
    </source>
</evidence>
<organism evidence="2 3">
    <name type="scientific">Scophthalmus maximus</name>
    <name type="common">Turbot</name>
    <name type="synonym">Psetta maxima</name>
    <dbReference type="NCBI Taxonomy" id="52904"/>
    <lineage>
        <taxon>Eukaryota</taxon>
        <taxon>Metazoa</taxon>
        <taxon>Chordata</taxon>
        <taxon>Craniata</taxon>
        <taxon>Vertebrata</taxon>
        <taxon>Euteleostomi</taxon>
        <taxon>Actinopterygii</taxon>
        <taxon>Neopterygii</taxon>
        <taxon>Teleostei</taxon>
        <taxon>Neoteleostei</taxon>
        <taxon>Acanthomorphata</taxon>
        <taxon>Carangaria</taxon>
        <taxon>Pleuronectiformes</taxon>
        <taxon>Pleuronectoidei</taxon>
        <taxon>Scophthalmidae</taxon>
        <taxon>Scophthalmus</taxon>
    </lineage>
</organism>
<evidence type="ECO:0000313" key="3">
    <source>
        <dbReference type="Proteomes" id="UP000438429"/>
    </source>
</evidence>
<keyword evidence="1" id="KW-0175">Coiled coil</keyword>
<feature type="coiled-coil region" evidence="1">
    <location>
        <begin position="5"/>
        <end position="60"/>
    </location>
</feature>
<name>A0A6A4RPI3_SCOMX</name>
<dbReference type="GO" id="GO:0005794">
    <property type="term" value="C:Golgi apparatus"/>
    <property type="evidence" value="ECO:0007669"/>
    <property type="project" value="InterPro"/>
</dbReference>
<reference evidence="2 3" key="1">
    <citation type="submission" date="2019-06" db="EMBL/GenBank/DDBJ databases">
        <title>Draft genomes of female and male turbot (Scophthalmus maximus).</title>
        <authorList>
            <person name="Xu H."/>
            <person name="Xu X.-W."/>
            <person name="Shao C."/>
            <person name="Chen S."/>
        </authorList>
    </citation>
    <scope>NUCLEOTIDE SEQUENCE [LARGE SCALE GENOMIC DNA]</scope>
    <source>
        <strain evidence="2">Ysfricsl-2016a</strain>
        <tissue evidence="2">Blood</tissue>
    </source>
</reference>
<proteinExistence type="predicted"/>
<gene>
    <name evidence="2" type="ORF">F2P81_025542</name>
</gene>
<dbReference type="Proteomes" id="UP000438429">
    <property type="component" value="Unassembled WGS sequence"/>
</dbReference>
<comment type="caution">
    <text evidence="2">The sequence shown here is derived from an EMBL/GenBank/DDBJ whole genome shotgun (WGS) entry which is preliminary data.</text>
</comment>
<sequence>LESSASSLNKEKDELGAEVDRFRDDNCSLSAACDSLKLTIENITQQKRAFSCQLESLKDSQTDELSMCKSKHAELKQEYESLLQ</sequence>
<accession>A0A6A4RPI3</accession>
<dbReference type="PANTHER" id="PTHR18887:SF4">
    <property type="entry name" value="GOLGIN SUBFAMILY B MEMBER 1-LIKE"/>
    <property type="match status" value="1"/>
</dbReference>